<dbReference type="InterPro" id="IPR029044">
    <property type="entry name" value="Nucleotide-diphossugar_trans"/>
</dbReference>
<name>A0A0B2JY06_9FIRM</name>
<accession>A0A0B2JY06</accession>
<gene>
    <name evidence="1" type="ORF">NZ47_04625</name>
</gene>
<proteinExistence type="predicted"/>
<dbReference type="RefSeq" id="WP_039206955.1">
    <property type="nucleotide sequence ID" value="NZ_JSCE01000090.1"/>
</dbReference>
<dbReference type="EMBL" id="JSCE01000090">
    <property type="protein sequence ID" value="KHM52484.1"/>
    <property type="molecule type" value="Genomic_DNA"/>
</dbReference>
<sequence>MSEKIIVVSMAKNEADIIESFVRYYMTFADGIIIVDHNSDDDTGKILAELQKEYPSLIVDQLKTIEHVQSEVMTNLVKIAANELGAGWVLPLDIDEYLIPRDGADCRSLLNNITDDVISLNWIEHELVDMEHERDVFLLNRLCNRSSKVNVMTKIFLKGSFVQNNNIRLIQGNHGVMKLAENDSESLAYAPRCSEFILAHFPFRSREQYVSKHAIGWLTSAMKYSVTTIAATNWKRAFDKICENDYEIPKIKDAKFVGKMFEENIALKYTDSKPINVLSRVMQLAEKICDKYARETAVHKLSTITVIMPLGHDFDAAVDTIGSLLNQTIRDWKLFIIAPNDIDERVRTALIECDGRISVVGINNDIVPEGFVKLISPGRKLSSDCLEKEAIALEIHREFNINVTYSNGKDAMGADVVVDHFCAQDGTDIWNGIKDTPYSLTGGVSGMMLRNIPQDLQLPEVIENYQWQEKEILGKLLPGKLFLVFSERFV</sequence>
<dbReference type="Proteomes" id="UP000030993">
    <property type="component" value="Unassembled WGS sequence"/>
</dbReference>
<dbReference type="STRING" id="82374.NZ47_04625"/>
<dbReference type="Gene3D" id="3.90.550.10">
    <property type="entry name" value="Spore Coat Polysaccharide Biosynthesis Protein SpsA, Chain A"/>
    <property type="match status" value="1"/>
</dbReference>
<protein>
    <submittedName>
        <fullName evidence="1">Uncharacterized protein</fullName>
    </submittedName>
</protein>
<evidence type="ECO:0000313" key="1">
    <source>
        <dbReference type="EMBL" id="KHM52484.1"/>
    </source>
</evidence>
<reference evidence="1 2" key="1">
    <citation type="journal article" date="2013" name="PLoS ONE">
        <title>Identification and characterization of three novel lipases belonging to families II and V from Anaerovibrio lipolyticus 5ST.</title>
        <authorList>
            <person name="Prive F."/>
            <person name="Kaderbhai N.N."/>
            <person name="Girdwood S."/>
            <person name="Worgan H.J."/>
            <person name="Pinloche E."/>
            <person name="Scollan N.D."/>
            <person name="Huws S.A."/>
            <person name="Newbold C.J."/>
        </authorList>
    </citation>
    <scope>NUCLEOTIDE SEQUENCE [LARGE SCALE GENOMIC DNA]</scope>
    <source>
        <strain evidence="1 2">5S</strain>
    </source>
</reference>
<organism evidence="1 2">
    <name type="scientific">Anaerovibrio lipolyticus</name>
    <dbReference type="NCBI Taxonomy" id="82374"/>
    <lineage>
        <taxon>Bacteria</taxon>
        <taxon>Bacillati</taxon>
        <taxon>Bacillota</taxon>
        <taxon>Negativicutes</taxon>
        <taxon>Selenomonadales</taxon>
        <taxon>Selenomonadaceae</taxon>
        <taxon>Anaerovibrio</taxon>
    </lineage>
</organism>
<dbReference type="SUPFAM" id="SSF53448">
    <property type="entry name" value="Nucleotide-diphospho-sugar transferases"/>
    <property type="match status" value="1"/>
</dbReference>
<dbReference type="Pfam" id="PF13704">
    <property type="entry name" value="Glyco_tranf_2_4"/>
    <property type="match status" value="1"/>
</dbReference>
<comment type="caution">
    <text evidence="1">The sequence shown here is derived from an EMBL/GenBank/DDBJ whole genome shotgun (WGS) entry which is preliminary data.</text>
</comment>
<keyword evidence="2" id="KW-1185">Reference proteome</keyword>
<dbReference type="AlphaFoldDB" id="A0A0B2JY06"/>
<evidence type="ECO:0000313" key="2">
    <source>
        <dbReference type="Proteomes" id="UP000030993"/>
    </source>
</evidence>